<organism evidence="5 6">
    <name type="scientific">Sanguibacter gelidistatuariae</name>
    <dbReference type="NCBI Taxonomy" id="1814289"/>
    <lineage>
        <taxon>Bacteria</taxon>
        <taxon>Bacillati</taxon>
        <taxon>Actinomycetota</taxon>
        <taxon>Actinomycetes</taxon>
        <taxon>Micrococcales</taxon>
        <taxon>Sanguibacteraceae</taxon>
        <taxon>Sanguibacter</taxon>
    </lineage>
</organism>
<protein>
    <submittedName>
        <fullName evidence="5">Putative ABC transport system ATP-binding protein</fullName>
    </submittedName>
</protein>
<name>A0A1G6HCC5_9MICO</name>
<dbReference type="AlphaFoldDB" id="A0A1G6HCC5"/>
<accession>A0A1G6HCC5</accession>
<keyword evidence="1" id="KW-0813">Transport</keyword>
<keyword evidence="3 5" id="KW-0067">ATP-binding</keyword>
<dbReference type="EMBL" id="FMYH01000001">
    <property type="protein sequence ID" value="SDB91929.1"/>
    <property type="molecule type" value="Genomic_DNA"/>
</dbReference>
<dbReference type="PROSITE" id="PS00211">
    <property type="entry name" value="ABC_TRANSPORTER_1"/>
    <property type="match status" value="1"/>
</dbReference>
<dbReference type="InterPro" id="IPR050166">
    <property type="entry name" value="ABC_transporter_ATP-bind"/>
</dbReference>
<dbReference type="SUPFAM" id="SSF52540">
    <property type="entry name" value="P-loop containing nucleoside triphosphate hydrolases"/>
    <property type="match status" value="1"/>
</dbReference>
<gene>
    <name evidence="5" type="ORF">SAMN05216410_0921</name>
</gene>
<evidence type="ECO:0000256" key="1">
    <source>
        <dbReference type="ARBA" id="ARBA00022448"/>
    </source>
</evidence>
<dbReference type="GO" id="GO:0016887">
    <property type="term" value="F:ATP hydrolysis activity"/>
    <property type="evidence" value="ECO:0007669"/>
    <property type="project" value="InterPro"/>
</dbReference>
<dbReference type="GO" id="GO:0005524">
    <property type="term" value="F:ATP binding"/>
    <property type="evidence" value="ECO:0007669"/>
    <property type="project" value="UniProtKB-KW"/>
</dbReference>
<dbReference type="RefSeq" id="WP_093181106.1">
    <property type="nucleotide sequence ID" value="NZ_FMYH01000001.1"/>
</dbReference>
<dbReference type="InterPro" id="IPR003593">
    <property type="entry name" value="AAA+_ATPase"/>
</dbReference>
<keyword evidence="6" id="KW-1185">Reference proteome</keyword>
<sequence length="210" mass="22363">MRAVLGHDLGHSFPGTGELFTGLDLEIVPGEVVALVGPSGSGKSTLLSIIAGWEQPRAGRVERRGIVTTGWVFQNPHGVARRTALDHVVLALLAQGGRRRLSEERARRIMASFNLESVAQRPFRALSGGEAQRLMLARAVALAPDLLLVDEPTAQLDMHTAATVNEVLAKIAQDNSIVVVATHDPHTRDACSRVIDLASYQATGVEGALA</sequence>
<reference evidence="5 6" key="1">
    <citation type="submission" date="2016-09" db="EMBL/GenBank/DDBJ databases">
        <authorList>
            <person name="Capua I."/>
            <person name="De Benedictis P."/>
            <person name="Joannis T."/>
            <person name="Lombin L.H."/>
            <person name="Cattoli G."/>
        </authorList>
    </citation>
    <scope>NUCLEOTIDE SEQUENCE [LARGE SCALE GENOMIC DNA]</scope>
    <source>
        <strain evidence="5 6">ISLP-3</strain>
    </source>
</reference>
<feature type="domain" description="ABC transporter" evidence="4">
    <location>
        <begin position="4"/>
        <end position="210"/>
    </location>
</feature>
<dbReference type="OrthoDB" id="9802264at2"/>
<dbReference type="PROSITE" id="PS50893">
    <property type="entry name" value="ABC_TRANSPORTER_2"/>
    <property type="match status" value="1"/>
</dbReference>
<evidence type="ECO:0000313" key="6">
    <source>
        <dbReference type="Proteomes" id="UP000199039"/>
    </source>
</evidence>
<dbReference type="Pfam" id="PF00005">
    <property type="entry name" value="ABC_tran"/>
    <property type="match status" value="1"/>
</dbReference>
<dbReference type="PANTHER" id="PTHR42788">
    <property type="entry name" value="TAURINE IMPORT ATP-BINDING PROTEIN-RELATED"/>
    <property type="match status" value="1"/>
</dbReference>
<dbReference type="SMART" id="SM00382">
    <property type="entry name" value="AAA"/>
    <property type="match status" value="1"/>
</dbReference>
<evidence type="ECO:0000259" key="4">
    <source>
        <dbReference type="PROSITE" id="PS50893"/>
    </source>
</evidence>
<evidence type="ECO:0000256" key="3">
    <source>
        <dbReference type="ARBA" id="ARBA00022840"/>
    </source>
</evidence>
<dbReference type="STRING" id="1814289.SAMN05216410_0921"/>
<keyword evidence="2" id="KW-0547">Nucleotide-binding</keyword>
<proteinExistence type="predicted"/>
<dbReference type="InterPro" id="IPR003439">
    <property type="entry name" value="ABC_transporter-like_ATP-bd"/>
</dbReference>
<dbReference type="Proteomes" id="UP000199039">
    <property type="component" value="Unassembled WGS sequence"/>
</dbReference>
<dbReference type="InterPro" id="IPR027417">
    <property type="entry name" value="P-loop_NTPase"/>
</dbReference>
<evidence type="ECO:0000256" key="2">
    <source>
        <dbReference type="ARBA" id="ARBA00022741"/>
    </source>
</evidence>
<dbReference type="PANTHER" id="PTHR42788:SF19">
    <property type="entry name" value="ALIPHATIC SULFONATES IMPORT ATP-BINDING PROTEIN SSUB 2"/>
    <property type="match status" value="1"/>
</dbReference>
<dbReference type="Gene3D" id="3.40.50.300">
    <property type="entry name" value="P-loop containing nucleotide triphosphate hydrolases"/>
    <property type="match status" value="1"/>
</dbReference>
<evidence type="ECO:0000313" key="5">
    <source>
        <dbReference type="EMBL" id="SDB91929.1"/>
    </source>
</evidence>
<dbReference type="InterPro" id="IPR017871">
    <property type="entry name" value="ABC_transporter-like_CS"/>
</dbReference>